<name>A0A0G3BQC5_9BURK</name>
<dbReference type="EMBL" id="CP011371">
    <property type="protein sequence ID" value="AKJ28755.1"/>
    <property type="molecule type" value="Genomic_DNA"/>
</dbReference>
<sequence>MTPEQVKEAQRLADELEALGRRVYVEDRSQPRAAAALLRTLAASAPTGSGGTGAQQGEMWVSISDRLPSHGQRIRGRAPNGEWEETFNEREPLGMMTHWRPVDVAQQGEPVAWLVEFAGEPELGHYLTEERPDSSECVTPLYPHPPAAKAPEGWKLVPAEPFPSQRIAGTAEWVRQSADDDEPCTDKTAAVYRAMLAAAPAAPQAEPSEEDERAKFKAWAEAADCTNINARLVAWLGWKAAKGLA</sequence>
<accession>A0A0G3BQC5</accession>
<evidence type="ECO:0000313" key="1">
    <source>
        <dbReference type="EMBL" id="AKJ28755.1"/>
    </source>
</evidence>
<evidence type="ECO:0000313" key="2">
    <source>
        <dbReference type="Proteomes" id="UP000035352"/>
    </source>
</evidence>
<dbReference type="Proteomes" id="UP000035352">
    <property type="component" value="Chromosome"/>
</dbReference>
<dbReference type="OrthoDB" id="10013785at2"/>
<dbReference type="AlphaFoldDB" id="A0A0G3BQC5"/>
<keyword evidence="2" id="KW-1185">Reference proteome</keyword>
<dbReference type="STRING" id="413882.AAW51_2064"/>
<proteinExistence type="predicted"/>
<evidence type="ECO:0008006" key="3">
    <source>
        <dbReference type="Google" id="ProtNLM"/>
    </source>
</evidence>
<protein>
    <recommendedName>
        <fullName evidence="3">DUF551 domain-containing protein</fullName>
    </recommendedName>
</protein>
<dbReference type="RefSeq" id="WP_047194551.1">
    <property type="nucleotide sequence ID" value="NZ_CP011371.1"/>
</dbReference>
<dbReference type="KEGG" id="pbh:AAW51_2064"/>
<gene>
    <name evidence="1" type="ORF">AAW51_2064</name>
</gene>
<organism evidence="1 2">
    <name type="scientific">Caldimonas brevitalea</name>
    <dbReference type="NCBI Taxonomy" id="413882"/>
    <lineage>
        <taxon>Bacteria</taxon>
        <taxon>Pseudomonadati</taxon>
        <taxon>Pseudomonadota</taxon>
        <taxon>Betaproteobacteria</taxon>
        <taxon>Burkholderiales</taxon>
        <taxon>Sphaerotilaceae</taxon>
        <taxon>Caldimonas</taxon>
    </lineage>
</organism>
<reference evidence="1 2" key="1">
    <citation type="submission" date="2015-05" db="EMBL/GenBank/DDBJ databases">
        <authorList>
            <person name="Tang B."/>
            <person name="Yu Y."/>
        </authorList>
    </citation>
    <scope>NUCLEOTIDE SEQUENCE [LARGE SCALE GENOMIC DNA]</scope>
    <source>
        <strain evidence="1 2">DSM 7029</strain>
    </source>
</reference>